<keyword evidence="1" id="KW-0175">Coiled coil</keyword>
<accession>A0A843UF28</accession>
<dbReference type="EMBL" id="NMUH01000613">
    <property type="protein sequence ID" value="MQL82158.1"/>
    <property type="molecule type" value="Genomic_DNA"/>
</dbReference>
<dbReference type="AlphaFoldDB" id="A0A843UF28"/>
<proteinExistence type="predicted"/>
<feature type="region of interest" description="Disordered" evidence="2">
    <location>
        <begin position="254"/>
        <end position="310"/>
    </location>
</feature>
<dbReference type="PANTHER" id="PTHR34199:SF2">
    <property type="entry name" value="NUMOD3 MOTIF FAMILY PROTEIN, EXPRESSED"/>
    <property type="match status" value="1"/>
</dbReference>
<feature type="region of interest" description="Disordered" evidence="2">
    <location>
        <begin position="120"/>
        <end position="152"/>
    </location>
</feature>
<protein>
    <submittedName>
        <fullName evidence="3">Uncharacterized protein</fullName>
    </submittedName>
</protein>
<feature type="compositionally biased region" description="Basic residues" evidence="2">
    <location>
        <begin position="72"/>
        <end position="81"/>
    </location>
</feature>
<evidence type="ECO:0000256" key="1">
    <source>
        <dbReference type="SAM" id="Coils"/>
    </source>
</evidence>
<keyword evidence="4" id="KW-1185">Reference proteome</keyword>
<dbReference type="PANTHER" id="PTHR34199">
    <property type="entry name" value="NUMOD3 MOTIF FAMILY PROTEIN, EXPRESSED"/>
    <property type="match status" value="1"/>
</dbReference>
<gene>
    <name evidence="3" type="ORF">Taro_014625</name>
</gene>
<sequence>MKIGAGVREGWQRRREMLLLQETCCFEWQNIIAEASRKGYYSDEELHWDSYETLDKQLEKEWLESVEERKTTRPKGTKRAPKSLEQRRKIAQAIAAKWADPAYRDRVCSGLAKYHGILPGAERKRRRKPIGERQSAERKTVKKKDAEPKQSQNEVNLIKEVQKKRKSATPSYKDPMASSKLEMIKKIREQRATIETKKREATERAKLLIAEAEKAAKALEVAALKSPLARASLLETRKLIAEAARSIERIEGGQLASKETGDNTTLNPGQLVNHSNSGPEAYIDDRSAAGQQGNSRSILSSNERNNVDADFNNFSKQSSLNGRELLCEINGTKTKTSAEGLHEMYASLSLSDIMQKHSDMTVTALQLDTYILNGSSKYNDLPSRSEDQIPLQVDKVNGSVASITITKKKWVRGRLVEVEED</sequence>
<feature type="region of interest" description="Disordered" evidence="2">
    <location>
        <begin position="65"/>
        <end position="85"/>
    </location>
</feature>
<comment type="caution">
    <text evidence="3">The sequence shown here is derived from an EMBL/GenBank/DDBJ whole genome shotgun (WGS) entry which is preliminary data.</text>
</comment>
<evidence type="ECO:0000256" key="2">
    <source>
        <dbReference type="SAM" id="MobiDB-lite"/>
    </source>
</evidence>
<dbReference type="OrthoDB" id="1935413at2759"/>
<name>A0A843UF28_COLES</name>
<feature type="coiled-coil region" evidence="1">
    <location>
        <begin position="184"/>
        <end position="222"/>
    </location>
</feature>
<feature type="compositionally biased region" description="Polar residues" evidence="2">
    <location>
        <begin position="289"/>
        <end position="304"/>
    </location>
</feature>
<feature type="compositionally biased region" description="Basic and acidic residues" evidence="2">
    <location>
        <begin position="129"/>
        <end position="148"/>
    </location>
</feature>
<evidence type="ECO:0000313" key="4">
    <source>
        <dbReference type="Proteomes" id="UP000652761"/>
    </source>
</evidence>
<organism evidence="3 4">
    <name type="scientific">Colocasia esculenta</name>
    <name type="common">Wild taro</name>
    <name type="synonym">Arum esculentum</name>
    <dbReference type="NCBI Taxonomy" id="4460"/>
    <lineage>
        <taxon>Eukaryota</taxon>
        <taxon>Viridiplantae</taxon>
        <taxon>Streptophyta</taxon>
        <taxon>Embryophyta</taxon>
        <taxon>Tracheophyta</taxon>
        <taxon>Spermatophyta</taxon>
        <taxon>Magnoliopsida</taxon>
        <taxon>Liliopsida</taxon>
        <taxon>Araceae</taxon>
        <taxon>Aroideae</taxon>
        <taxon>Colocasieae</taxon>
        <taxon>Colocasia</taxon>
    </lineage>
</organism>
<dbReference type="Proteomes" id="UP000652761">
    <property type="component" value="Unassembled WGS sequence"/>
</dbReference>
<reference evidence="3" key="1">
    <citation type="submission" date="2017-07" db="EMBL/GenBank/DDBJ databases">
        <title>Taro Niue Genome Assembly and Annotation.</title>
        <authorList>
            <person name="Atibalentja N."/>
            <person name="Keating K."/>
            <person name="Fields C.J."/>
        </authorList>
    </citation>
    <scope>NUCLEOTIDE SEQUENCE</scope>
    <source>
        <strain evidence="3">Niue_2</strain>
        <tissue evidence="3">Leaf</tissue>
    </source>
</reference>
<feature type="compositionally biased region" description="Polar residues" evidence="2">
    <location>
        <begin position="262"/>
        <end position="278"/>
    </location>
</feature>
<evidence type="ECO:0000313" key="3">
    <source>
        <dbReference type="EMBL" id="MQL82158.1"/>
    </source>
</evidence>